<reference evidence="2" key="1">
    <citation type="submission" date="2014-12" db="EMBL/GenBank/DDBJ databases">
        <title>Insight into the proteome of Arion vulgaris.</title>
        <authorList>
            <person name="Aradska J."/>
            <person name="Bulat T."/>
            <person name="Smidak R."/>
            <person name="Sarate P."/>
            <person name="Gangsoo J."/>
            <person name="Sialana F."/>
            <person name="Bilban M."/>
            <person name="Lubec G."/>
        </authorList>
    </citation>
    <scope>NUCLEOTIDE SEQUENCE</scope>
    <source>
        <tissue evidence="2">Skin</tissue>
    </source>
</reference>
<proteinExistence type="predicted"/>
<evidence type="ECO:0000313" key="2">
    <source>
        <dbReference type="EMBL" id="CEK93008.1"/>
    </source>
</evidence>
<gene>
    <name evidence="2" type="primary">ORF191498</name>
    <name evidence="1" type="synonym">ORF191467</name>
</gene>
<organism evidence="2">
    <name type="scientific">Arion vulgaris</name>
    <dbReference type="NCBI Taxonomy" id="1028688"/>
    <lineage>
        <taxon>Eukaryota</taxon>
        <taxon>Metazoa</taxon>
        <taxon>Spiralia</taxon>
        <taxon>Lophotrochozoa</taxon>
        <taxon>Mollusca</taxon>
        <taxon>Gastropoda</taxon>
        <taxon>Heterobranchia</taxon>
        <taxon>Euthyneura</taxon>
        <taxon>Panpulmonata</taxon>
        <taxon>Eupulmonata</taxon>
        <taxon>Stylommatophora</taxon>
        <taxon>Helicina</taxon>
        <taxon>Arionoidea</taxon>
        <taxon>Arionidae</taxon>
        <taxon>Arion</taxon>
    </lineage>
</organism>
<dbReference type="EMBL" id="HACG01046143">
    <property type="protein sequence ID" value="CEK93008.1"/>
    <property type="molecule type" value="Transcribed_RNA"/>
</dbReference>
<dbReference type="EMBL" id="HACG01046139">
    <property type="protein sequence ID" value="CEK93004.1"/>
    <property type="molecule type" value="Transcribed_RNA"/>
</dbReference>
<name>A0A0B7BJA5_9EUPU</name>
<sequence>MTKIFQFPNHDVYDLYIYLVYLICNISNKLQLELQSLRSVRAESPAEETRKYAYRRRGRGEKRNGPSVCIPFDICWGRLSTYWSSRSAVTSVQ</sequence>
<protein>
    <submittedName>
        <fullName evidence="2">Uncharacterized protein</fullName>
    </submittedName>
</protein>
<dbReference type="AlphaFoldDB" id="A0A0B7BJA5"/>
<evidence type="ECO:0000313" key="1">
    <source>
        <dbReference type="EMBL" id="CEK93004.1"/>
    </source>
</evidence>
<accession>A0A0B7BJA5</accession>